<keyword evidence="3" id="KW-0156">Chromatin regulator</keyword>
<evidence type="ECO:0000256" key="4">
    <source>
        <dbReference type="ARBA" id="ARBA00023125"/>
    </source>
</evidence>
<sequence length="2162" mass="237791">MDPPVSKPPTWLLQAIKAVQKQGLATKDRIVNHVCRHHGVPRDTVQQQVESATNRGQILRVRQARGACVYINPTDATWSRAKVQLKRLKSKDFSDKSLRPRDVGSVGEENISLNMEVWDSPTKEDQVTGSSNSPEAYMAPASTDSDETETMTTREVKTESGPTDDFVISLILDAVDKIKFGRKKASREAIVDSACKTSGLQKDVIQKGFEVALASGVISSKNSGASYYCNPSDFQASSQTNPQTNLLFTTTPSTHADYFLLICKAILDMDEEGGSSLLAISRYLVHDLQVENSFSLKARLQQAAKRGLAQGKLQKDGILYKLGHAEKSNMKKCQLDDRLSGKPDMTVKQLIREVLRKMKLTNQHLCAHDSRDSDGRMTFMKGAMILEAVDGSSRQVSKNKHSTMDPPVSKPPTWLLQAIKAVQKQGLATKDRIVNHVCRHHGVPRDTVQQQVESATNQGQILRVRQAKGACVYINPTDATWSRAKVQLKRLKSKDFSDKSLRSRDVGSVGEENISLNMEVWDSPTKEDHVTGSSNSPEAYMAPASTDSDETETMTTREVKTESGPTDDFVISLILDAVDKIKFGRKKASREAIVDSACKTSGLQKDVIQKGFEVALASGVISSKNSGASYYCNPSDFQASSQTNPQTNLLFTTTPSTHADYFLLICKAILDMDEEGGSSLLAISRYLVHDLQVENNFSLKARLQQAAKRGLSQGKLQKDGILYKLGHAEKSNMKKCQLDVRMSGKPDMTVKQLIREVLRKMKVNKQKPSEEGICRPISRDCSIAEKDLLECLDLCVDEGSILQIYKADGSVVYKLPATDVIKPVKRRNIPDGEKEANSSGTDKKLRCSDSPSLEEMLHKAIKRKHMLRQQTTAVGIFSTLLRMTKKVFTLGQVRSQLALSVEKGSMTKMGYGGKTLYFSVTAAVQNQSSVDNKSAEGPLDVETMLHDGPSVAADSNPFPVDEAVPQQGSKKYRKWLIRAIHDIKAMRQRVTAERICKRVLRQHKVDPTVVQLQLALCVQDSRSTINRIIMPDGVAIYRVGKGTASKGTTSTKQTARKSVKQKGSSSCQKSSNKADPIIANYILHAILILKRLNIALTAEHICRQVYLNHDSLQQHENSTDDDAQATMGSGDDPQLEVTTTDVSQADVDMTDNHELSAVTIKKVTPSFSINDELRSTGSTDNIMTKVSKANKNSTHDPKVTTSNKEGLGSGREGSSEQVADNAVNDVPSKDGESNTESHVMQLSTDDSGQLSLDNGLDEKNNLLPCPDSTDTSHPVGKTLPKGKGSKLSSVSKPLKQKGGGKPVLTLEGTGKPDALVKKWILEAIQKCRELRVWTSEDQIIKRVRQRHGSHVDAALISDNLARCLREGSVEKKFLPDGRESYRLNKDVRSKTPVSSGPSPDPLVKATLLEAIHTNENTAATPYTDEICKKVANMLGQREQHIYEQLRLCMKEGSIAECEQSNPDPLVKATILDVIRSQDPRNRPYTEDICEEVAQLLGKDVDEIEMELQLCIKEGSIAEMEEEEYEEPPRPIVHVDPDSSVSELVVHAAQQMDDRHFTVRDVERWIGENFSLDVAAGVDLGAKIQEAYTQCYREGTLPATALNSSTVQGSVDVDSPRPVAFVDSLQQHENSTDDDAQATMGSGDDPQLEVTTTDVSQADVDMTDNHEISAVTIKKVTPSFAANDDLRSTGSTDNIMTKVSKANKNSTHNPKVTKSNKVGLGSGREGRSEQVADNAVDDVPSKDGESNTESHDMQLSTDDLLPSPDSTDTSHPGKWGRDDSQAAANLNGPQRSINKMIENLWQSKRSMNTGKGSGEDNPSDKDSKDVLQTNTDITDDFKSEDSQFSKDDKDVLQSDTDETSGFKSEDSQFSKDDKDVLQTDKDVLQSDTDETDDCKTEDPQFSKEDKVALQSDTDETSGFKSEDSQFSKDAKMSYSQTQMRLLASCLKTLSLARTAKMFYQSDTDETSGFKSEDSQFSKDSKNVHQSDTDETSGFMSEDPQFSKDSKNVHQSDTDITSGFKSEDSQFDKDDKDVLQTDTDTDETSGFKAKDSQFSKDSKDVLQTESDTDESSGFKSEDPQFRKSNSDITDDLKSAPDCCDDGMTSGPPLLSPQRRIPAQVPSPKPSPPLLIPQRVITTEQSPSPPEMDPSVCLPILSSGIKQER</sequence>
<feature type="region of interest" description="Disordered" evidence="6">
    <location>
        <begin position="1960"/>
        <end position="2162"/>
    </location>
</feature>
<feature type="compositionally biased region" description="Basic and acidic residues" evidence="6">
    <location>
        <begin position="1738"/>
        <end position="1751"/>
    </location>
</feature>
<feature type="compositionally biased region" description="Pro residues" evidence="6">
    <location>
        <begin position="2118"/>
        <end position="2128"/>
    </location>
</feature>
<dbReference type="InterPro" id="IPR048589">
    <property type="entry name" value="SAMD1-like_WH"/>
</dbReference>
<feature type="region of interest" description="Disordered" evidence="6">
    <location>
        <begin position="826"/>
        <end position="851"/>
    </location>
</feature>
<dbReference type="InParanoid" id="C3YV72"/>
<feature type="domain" description="H15" evidence="7">
    <location>
        <begin position="254"/>
        <end position="324"/>
    </location>
</feature>
<feature type="compositionally biased region" description="Low complexity" evidence="6">
    <location>
        <begin position="1276"/>
        <end position="1293"/>
    </location>
</feature>
<feature type="compositionally biased region" description="Basic and acidic residues" evidence="6">
    <location>
        <begin position="1892"/>
        <end position="1906"/>
    </location>
</feature>
<feature type="compositionally biased region" description="Basic and acidic residues" evidence="6">
    <location>
        <begin position="828"/>
        <end position="847"/>
    </location>
</feature>
<organism>
    <name type="scientific">Branchiostoma floridae</name>
    <name type="common">Florida lancelet</name>
    <name type="synonym">Amphioxus</name>
    <dbReference type="NCBI Taxonomy" id="7739"/>
    <lineage>
        <taxon>Eukaryota</taxon>
        <taxon>Metazoa</taxon>
        <taxon>Chordata</taxon>
        <taxon>Cephalochordata</taxon>
        <taxon>Leptocardii</taxon>
        <taxon>Amphioxiformes</taxon>
        <taxon>Branchiostomatidae</taxon>
        <taxon>Branchiostoma</taxon>
    </lineage>
</organism>
<feature type="region of interest" description="Disordered" evidence="6">
    <location>
        <begin position="1626"/>
        <end position="1648"/>
    </location>
</feature>
<feature type="region of interest" description="Disordered" evidence="6">
    <location>
        <begin position="391"/>
        <end position="411"/>
    </location>
</feature>
<feature type="compositionally biased region" description="Basic and acidic residues" evidence="6">
    <location>
        <begin position="1969"/>
        <end position="1986"/>
    </location>
</feature>
<dbReference type="PROSITE" id="PS52014">
    <property type="entry name" value="SAMD1_WH"/>
    <property type="match status" value="5"/>
</dbReference>
<feature type="compositionally biased region" description="Basic and acidic residues" evidence="6">
    <location>
        <begin position="1919"/>
        <end position="1930"/>
    </location>
</feature>
<feature type="domain" description="SAMD1-like winged helix (WH)" evidence="8">
    <location>
        <begin position="403"/>
        <end position="479"/>
    </location>
</feature>
<feature type="region of interest" description="Disordered" evidence="6">
    <location>
        <begin position="1114"/>
        <end position="1136"/>
    </location>
</feature>
<feature type="compositionally biased region" description="Polar residues" evidence="6">
    <location>
        <begin position="1781"/>
        <end position="1790"/>
    </location>
</feature>
<dbReference type="GO" id="GO:0005634">
    <property type="term" value="C:nucleus"/>
    <property type="evidence" value="ECO:0007669"/>
    <property type="project" value="UniProtKB-SubCell"/>
</dbReference>
<evidence type="ECO:0000259" key="8">
    <source>
        <dbReference type="PROSITE" id="PS52014"/>
    </source>
</evidence>
<feature type="compositionally biased region" description="Basic and acidic residues" evidence="6">
    <location>
        <begin position="1862"/>
        <end position="1883"/>
    </location>
</feature>
<evidence type="ECO:0000313" key="9">
    <source>
        <dbReference type="EMBL" id="EEN55788.1"/>
    </source>
</evidence>
<feature type="compositionally biased region" description="Low complexity" evidence="6">
    <location>
        <begin position="1061"/>
        <end position="1072"/>
    </location>
</feature>
<feature type="domain" description="SAMD1-like winged helix (WH)" evidence="8">
    <location>
        <begin position="1"/>
        <end position="76"/>
    </location>
</feature>
<comment type="subcellular location">
    <subcellularLocation>
        <location evidence="1">Nucleus</location>
    </subcellularLocation>
</comment>
<dbReference type="Gene3D" id="1.10.10.10">
    <property type="entry name" value="Winged helix-like DNA-binding domain superfamily/Winged helix DNA-binding domain"/>
    <property type="match status" value="2"/>
</dbReference>
<evidence type="ECO:0000256" key="6">
    <source>
        <dbReference type="SAM" id="MobiDB-lite"/>
    </source>
</evidence>
<dbReference type="InterPro" id="IPR036388">
    <property type="entry name" value="WH-like_DNA-bd_sf"/>
</dbReference>
<feature type="domain" description="H15" evidence="7">
    <location>
        <begin position="1310"/>
        <end position="1385"/>
    </location>
</feature>
<dbReference type="SMART" id="SM00526">
    <property type="entry name" value="H15"/>
    <property type="match status" value="2"/>
</dbReference>
<evidence type="ECO:0000259" key="7">
    <source>
        <dbReference type="PROSITE" id="PS51504"/>
    </source>
</evidence>
<dbReference type="EMBL" id="GG666556">
    <property type="protein sequence ID" value="EEN55788.1"/>
    <property type="molecule type" value="Genomic_DNA"/>
</dbReference>
<evidence type="ECO:0000256" key="2">
    <source>
        <dbReference type="ARBA" id="ARBA00022553"/>
    </source>
</evidence>
<feature type="region of interest" description="Disordered" evidence="6">
    <location>
        <begin position="524"/>
        <end position="562"/>
    </location>
</feature>
<reference evidence="9" key="1">
    <citation type="journal article" date="2008" name="Nature">
        <title>The amphioxus genome and the evolution of the chordate karyotype.</title>
        <authorList>
            <consortium name="US DOE Joint Genome Institute (JGI-PGF)"/>
            <person name="Putnam N.H."/>
            <person name="Butts T."/>
            <person name="Ferrier D.E.K."/>
            <person name="Furlong R.F."/>
            <person name="Hellsten U."/>
            <person name="Kawashima T."/>
            <person name="Robinson-Rechavi M."/>
            <person name="Shoguchi E."/>
            <person name="Terry A."/>
            <person name="Yu J.-K."/>
            <person name="Benito-Gutierrez E.L."/>
            <person name="Dubchak I."/>
            <person name="Garcia-Fernandez J."/>
            <person name="Gibson-Brown J.J."/>
            <person name="Grigoriev I.V."/>
            <person name="Horton A.C."/>
            <person name="de Jong P.J."/>
            <person name="Jurka J."/>
            <person name="Kapitonov V.V."/>
            <person name="Kohara Y."/>
            <person name="Kuroki Y."/>
            <person name="Lindquist E."/>
            <person name="Lucas S."/>
            <person name="Osoegawa K."/>
            <person name="Pennacchio L.A."/>
            <person name="Salamov A.A."/>
            <person name="Satou Y."/>
            <person name="Sauka-Spengler T."/>
            <person name="Schmutz J."/>
            <person name="Shin-I T."/>
            <person name="Toyoda A."/>
            <person name="Bronner-Fraser M."/>
            <person name="Fujiyama A."/>
            <person name="Holland L.Z."/>
            <person name="Holland P.W.H."/>
            <person name="Satoh N."/>
            <person name="Rokhsar D.S."/>
        </authorList>
    </citation>
    <scope>NUCLEOTIDE SEQUENCE [LARGE SCALE GENOMIC DNA]</scope>
    <source>
        <strain evidence="9">S238N-H82</strain>
        <tissue evidence="9">Testes</tissue>
    </source>
</reference>
<feature type="compositionally biased region" description="Basic and acidic residues" evidence="6">
    <location>
        <begin position="2019"/>
        <end position="2033"/>
    </location>
</feature>
<proteinExistence type="predicted"/>
<feature type="domain" description="SAMD1-like winged helix (WH)" evidence="8">
    <location>
        <begin position="964"/>
        <end position="1043"/>
    </location>
</feature>
<dbReference type="GO" id="GO:0003677">
    <property type="term" value="F:DNA binding"/>
    <property type="evidence" value="ECO:0007669"/>
    <property type="project" value="UniProtKB-KW"/>
</dbReference>
<dbReference type="STRING" id="7739.C3YV72"/>
<dbReference type="SUPFAM" id="SSF46785">
    <property type="entry name" value="Winged helix' DNA-binding domain"/>
    <property type="match status" value="2"/>
</dbReference>
<dbReference type="PANTHER" id="PTHR11467">
    <property type="entry name" value="HISTONE H1"/>
    <property type="match status" value="1"/>
</dbReference>
<dbReference type="Pfam" id="PF21524">
    <property type="entry name" value="SAMD1_WH"/>
    <property type="match status" value="4"/>
</dbReference>
<feature type="region of interest" description="Disordered" evidence="6">
    <location>
        <begin position="1044"/>
        <end position="1072"/>
    </location>
</feature>
<feature type="compositionally biased region" description="Basic and acidic residues" evidence="6">
    <location>
        <begin position="2073"/>
        <end position="2092"/>
    </location>
</feature>
<feature type="domain" description="H15" evidence="7">
    <location>
        <begin position="657"/>
        <end position="727"/>
    </location>
</feature>
<dbReference type="InterPro" id="IPR036390">
    <property type="entry name" value="WH_DNA-bd_sf"/>
</dbReference>
<feature type="region of interest" description="Disordered" evidence="6">
    <location>
        <begin position="1699"/>
        <end position="1790"/>
    </location>
</feature>
<dbReference type="eggNOG" id="KOG2747">
    <property type="taxonomic scope" value="Eukaryota"/>
</dbReference>
<evidence type="ECO:0000256" key="1">
    <source>
        <dbReference type="ARBA" id="ARBA00004123"/>
    </source>
</evidence>
<name>C3YV72_BRAFL</name>
<feature type="domain" description="SAMD1-like winged helix (WH)" evidence="8">
    <location>
        <begin position="742"/>
        <end position="819"/>
    </location>
</feature>
<dbReference type="GO" id="GO:0006334">
    <property type="term" value="P:nucleosome assembly"/>
    <property type="evidence" value="ECO:0007669"/>
    <property type="project" value="InterPro"/>
</dbReference>
<protein>
    <submittedName>
        <fullName evidence="9">Uncharacterized protein</fullName>
    </submittedName>
</protein>
<accession>C3YV72</accession>
<keyword evidence="2" id="KW-0597">Phosphoprotein</keyword>
<feature type="domain" description="SAMD1-like winged helix (WH)" evidence="8">
    <location>
        <begin position="1308"/>
        <end position="1387"/>
    </location>
</feature>
<feature type="compositionally biased region" description="Basic and acidic residues" evidence="6">
    <location>
        <begin position="1999"/>
        <end position="2011"/>
    </location>
</feature>
<gene>
    <name evidence="9" type="ORF">BRAFLDRAFT_70244</name>
</gene>
<feature type="compositionally biased region" description="Low complexity" evidence="6">
    <location>
        <begin position="1044"/>
        <end position="1053"/>
    </location>
</feature>
<dbReference type="PROSITE" id="PS51504">
    <property type="entry name" value="H15"/>
    <property type="match status" value="3"/>
</dbReference>
<feature type="region of interest" description="Disordered" evidence="6">
    <location>
        <begin position="120"/>
        <end position="159"/>
    </location>
</feature>
<dbReference type="Pfam" id="PF00538">
    <property type="entry name" value="Linker_histone"/>
    <property type="match status" value="2"/>
</dbReference>
<feature type="compositionally biased region" description="Polar residues" evidence="6">
    <location>
        <begin position="1699"/>
        <end position="1715"/>
    </location>
</feature>
<keyword evidence="5" id="KW-0539">Nucleus</keyword>
<keyword evidence="4" id="KW-0238">DNA-binding</keyword>
<feature type="region of interest" description="Disordered" evidence="6">
    <location>
        <begin position="1805"/>
        <end position="1932"/>
    </location>
</feature>
<dbReference type="PANTHER" id="PTHR11467:SF177">
    <property type="entry name" value="HISTONE H1, EARLY EMBRYONIC"/>
    <property type="match status" value="1"/>
</dbReference>
<feature type="compositionally biased region" description="Basic and acidic residues" evidence="6">
    <location>
        <begin position="2046"/>
        <end position="2060"/>
    </location>
</feature>
<evidence type="ECO:0000256" key="3">
    <source>
        <dbReference type="ARBA" id="ARBA00022853"/>
    </source>
</evidence>
<feature type="compositionally biased region" description="Basic and acidic residues" evidence="6">
    <location>
        <begin position="1834"/>
        <end position="1851"/>
    </location>
</feature>
<evidence type="ECO:0000256" key="5">
    <source>
        <dbReference type="ARBA" id="ARBA00023242"/>
    </source>
</evidence>
<feature type="region of interest" description="Disordered" evidence="6">
    <location>
        <begin position="1187"/>
        <end position="1303"/>
    </location>
</feature>
<dbReference type="GO" id="GO:0000786">
    <property type="term" value="C:nucleosome"/>
    <property type="evidence" value="ECO:0007669"/>
    <property type="project" value="InterPro"/>
</dbReference>
<dbReference type="InterPro" id="IPR005818">
    <property type="entry name" value="Histone_H1/H5_H15"/>
</dbReference>
<feature type="compositionally biased region" description="Polar residues" evidence="6">
    <location>
        <begin position="1234"/>
        <end position="1252"/>
    </location>
</feature>